<gene>
    <name evidence="1" type="ORF">CBF32_12650</name>
</gene>
<accession>A0A369AQB3</accession>
<proteinExistence type="predicted"/>
<dbReference type="OrthoDB" id="2339723at2"/>
<protein>
    <submittedName>
        <fullName evidence="1">Uncharacterized protein</fullName>
    </submittedName>
</protein>
<dbReference type="Proteomes" id="UP000288197">
    <property type="component" value="Unassembled WGS sequence"/>
</dbReference>
<comment type="caution">
    <text evidence="1">The sequence shown here is derived from an EMBL/GenBank/DDBJ whole genome shotgun (WGS) entry which is preliminary data.</text>
</comment>
<dbReference type="GeneID" id="63147519"/>
<name>A0A369AQB3_9ENTE</name>
<dbReference type="EMBL" id="NGJX01000019">
    <property type="protein sequence ID" value="RST98645.1"/>
    <property type="molecule type" value="Genomic_DNA"/>
</dbReference>
<dbReference type="AlphaFoldDB" id="A0A369AQB3"/>
<evidence type="ECO:0000313" key="1">
    <source>
        <dbReference type="EMBL" id="RST98645.1"/>
    </source>
</evidence>
<dbReference type="RefSeq" id="WP_114290525.1">
    <property type="nucleotide sequence ID" value="NZ_JBMEAK010000048.1"/>
</dbReference>
<evidence type="ECO:0000313" key="2">
    <source>
        <dbReference type="Proteomes" id="UP000288197"/>
    </source>
</evidence>
<organism evidence="1 2">
    <name type="scientific">Vagococcus fluvialis</name>
    <dbReference type="NCBI Taxonomy" id="2738"/>
    <lineage>
        <taxon>Bacteria</taxon>
        <taxon>Bacillati</taxon>
        <taxon>Bacillota</taxon>
        <taxon>Bacilli</taxon>
        <taxon>Lactobacillales</taxon>
        <taxon>Enterococcaceae</taxon>
        <taxon>Vagococcus</taxon>
    </lineage>
</organism>
<reference evidence="1 2" key="1">
    <citation type="submission" date="2017-05" db="EMBL/GenBank/DDBJ databases">
        <title>Vagococcus spp. assemblies.</title>
        <authorList>
            <person name="Gulvik C.A."/>
        </authorList>
    </citation>
    <scope>NUCLEOTIDE SEQUENCE [LARGE SCALE GENOMIC DNA]</scope>
    <source>
        <strain evidence="1 2">NCFB 2497</strain>
    </source>
</reference>
<keyword evidence="2" id="KW-1185">Reference proteome</keyword>
<sequence>MTDETLQDVINDVDAFKKKSIEQVRKNIDYEIETYKQDIPKELNTSEFDLTVQKEVDAKLAKFNDEMDIKPTALYYSLKTEAELNEEITEKELTMSAYDFLEKHTNNKILKKILKELKKETKNG</sequence>